<organism evidence="9 10">
    <name type="scientific">Arthrobacter jiangjiafuii</name>
    <dbReference type="NCBI Taxonomy" id="2817475"/>
    <lineage>
        <taxon>Bacteria</taxon>
        <taxon>Bacillati</taxon>
        <taxon>Actinomycetota</taxon>
        <taxon>Actinomycetes</taxon>
        <taxon>Micrococcales</taxon>
        <taxon>Micrococcaceae</taxon>
        <taxon>Arthrobacter</taxon>
    </lineage>
</organism>
<dbReference type="InterPro" id="IPR011611">
    <property type="entry name" value="PfkB_dom"/>
</dbReference>
<evidence type="ECO:0000259" key="8">
    <source>
        <dbReference type="Pfam" id="PF00294"/>
    </source>
</evidence>
<evidence type="ECO:0000256" key="2">
    <source>
        <dbReference type="ARBA" id="ARBA00022679"/>
    </source>
</evidence>
<accession>A0A975R153</accession>
<keyword evidence="2 6" id="KW-0808">Transferase</keyword>
<dbReference type="KEGG" id="ajg:KKR91_00640"/>
<dbReference type="GO" id="GO:0008443">
    <property type="term" value="F:phosphofructokinase activity"/>
    <property type="evidence" value="ECO:0007669"/>
    <property type="project" value="TreeGrafter"/>
</dbReference>
<evidence type="ECO:0000256" key="4">
    <source>
        <dbReference type="ARBA" id="ARBA00022777"/>
    </source>
</evidence>
<evidence type="ECO:0000256" key="1">
    <source>
        <dbReference type="ARBA" id="ARBA00010688"/>
    </source>
</evidence>
<dbReference type="RefSeq" id="WP_210226966.1">
    <property type="nucleotide sequence ID" value="NZ_CP076022.1"/>
</dbReference>
<keyword evidence="3" id="KW-0547">Nucleotide-binding</keyword>
<comment type="similarity">
    <text evidence="1">Belongs to the carbohydrate kinase PfkB family.</text>
</comment>
<keyword evidence="5" id="KW-0067">ATP-binding</keyword>
<dbReference type="InterPro" id="IPR017583">
    <property type="entry name" value="Tagatose/fructose_Pkinase"/>
</dbReference>
<dbReference type="Proteomes" id="UP000676885">
    <property type="component" value="Chromosome"/>
</dbReference>
<dbReference type="Pfam" id="PF00294">
    <property type="entry name" value="PfkB"/>
    <property type="match status" value="1"/>
</dbReference>
<feature type="region of interest" description="Disordered" evidence="7">
    <location>
        <begin position="324"/>
        <end position="343"/>
    </location>
</feature>
<feature type="compositionally biased region" description="Polar residues" evidence="7">
    <location>
        <begin position="328"/>
        <end position="343"/>
    </location>
</feature>
<dbReference type="PANTHER" id="PTHR46566:SF5">
    <property type="entry name" value="1-PHOSPHOFRUCTOKINASE"/>
    <property type="match status" value="1"/>
</dbReference>
<proteinExistence type="inferred from homology"/>
<feature type="domain" description="Carbohydrate kinase PfkB" evidence="8">
    <location>
        <begin position="23"/>
        <end position="307"/>
    </location>
</feature>
<dbReference type="InterPro" id="IPR029056">
    <property type="entry name" value="Ribokinase-like"/>
</dbReference>
<dbReference type="EMBL" id="CP076022">
    <property type="protein sequence ID" value="QWC10203.1"/>
    <property type="molecule type" value="Genomic_DNA"/>
</dbReference>
<dbReference type="SUPFAM" id="SSF53613">
    <property type="entry name" value="Ribokinase-like"/>
    <property type="match status" value="1"/>
</dbReference>
<dbReference type="CDD" id="cd01164">
    <property type="entry name" value="FruK_PfkB_like"/>
    <property type="match status" value="1"/>
</dbReference>
<keyword evidence="10" id="KW-1185">Reference proteome</keyword>
<dbReference type="AlphaFoldDB" id="A0A975R153"/>
<keyword evidence="4" id="KW-0418">Kinase</keyword>
<dbReference type="PROSITE" id="PS00584">
    <property type="entry name" value="PFKB_KINASES_2"/>
    <property type="match status" value="1"/>
</dbReference>
<dbReference type="GO" id="GO:0005524">
    <property type="term" value="F:ATP binding"/>
    <property type="evidence" value="ECO:0007669"/>
    <property type="project" value="UniProtKB-KW"/>
</dbReference>
<gene>
    <name evidence="9" type="ORF">KKR91_00640</name>
</gene>
<dbReference type="Gene3D" id="3.40.1190.20">
    <property type="match status" value="1"/>
</dbReference>
<protein>
    <submittedName>
        <fullName evidence="9">1-phosphofructokinase family hexose kinase</fullName>
    </submittedName>
</protein>
<evidence type="ECO:0000256" key="6">
    <source>
        <dbReference type="PIRNR" id="PIRNR000535"/>
    </source>
</evidence>
<dbReference type="PIRSF" id="PIRSF000535">
    <property type="entry name" value="1PFK/6PFK/LacC"/>
    <property type="match status" value="1"/>
</dbReference>
<sequence>MIVTLTVNPSLDRTVELPGTLVRGAVQRAASVSEEPGGKGVNVCRALTASGIHAVAVLPGHDDDPVMAGLRASGVSYANLPITATLRSNITLTEPDGTTTKINAPGPALAASEQDGLIRLLVETCAAGEDGSPASWLVLAGSLPPGASPDMYALVAHAVRRHLGSLAPRIAIDSSGAPLNGALLHNAAPDLLKPNAAELAEVTGIGTEDELEADPVLAVAAARSLIARGVGAVLATLGAKGALLVTADGSWQATRPPVTPRSTVGAGDSALAGYLLAEVAGAPPSDCLRQAVAHGAAAASLPGTALPTLGQTDPGAVTVSAIAGTASVPGTPSTPAASTQEED</sequence>
<evidence type="ECO:0000313" key="9">
    <source>
        <dbReference type="EMBL" id="QWC10203.1"/>
    </source>
</evidence>
<evidence type="ECO:0000313" key="10">
    <source>
        <dbReference type="Proteomes" id="UP000676885"/>
    </source>
</evidence>
<dbReference type="NCBIfam" id="TIGR03168">
    <property type="entry name" value="1-PFK"/>
    <property type="match status" value="1"/>
</dbReference>
<dbReference type="GO" id="GO:0005829">
    <property type="term" value="C:cytosol"/>
    <property type="evidence" value="ECO:0007669"/>
    <property type="project" value="TreeGrafter"/>
</dbReference>
<evidence type="ECO:0000256" key="7">
    <source>
        <dbReference type="SAM" id="MobiDB-lite"/>
    </source>
</evidence>
<evidence type="ECO:0000256" key="3">
    <source>
        <dbReference type="ARBA" id="ARBA00022741"/>
    </source>
</evidence>
<name>A0A975R153_9MICC</name>
<dbReference type="PANTHER" id="PTHR46566">
    <property type="entry name" value="1-PHOSPHOFRUCTOKINASE-RELATED"/>
    <property type="match status" value="1"/>
</dbReference>
<dbReference type="InterPro" id="IPR002173">
    <property type="entry name" value="Carboh/pur_kinase_PfkB_CS"/>
</dbReference>
<evidence type="ECO:0000256" key="5">
    <source>
        <dbReference type="ARBA" id="ARBA00022840"/>
    </source>
</evidence>
<reference evidence="9 10" key="1">
    <citation type="submission" date="2021-05" db="EMBL/GenBank/DDBJ databases">
        <title>Novel species in genus Arthrobacter.</title>
        <authorList>
            <person name="Zhang G."/>
        </authorList>
    </citation>
    <scope>NUCLEOTIDE SEQUENCE [LARGE SCALE GENOMIC DNA]</scope>
    <source>
        <strain evidence="10">zg-ZUI227</strain>
    </source>
</reference>